<evidence type="ECO:0000313" key="1">
    <source>
        <dbReference type="EMBL" id="RCR71268.1"/>
    </source>
</evidence>
<organism evidence="1 2">
    <name type="scientific">Larkinella punicea</name>
    <dbReference type="NCBI Taxonomy" id="2315727"/>
    <lineage>
        <taxon>Bacteria</taxon>
        <taxon>Pseudomonadati</taxon>
        <taxon>Bacteroidota</taxon>
        <taxon>Cytophagia</taxon>
        <taxon>Cytophagales</taxon>
        <taxon>Spirosomataceae</taxon>
        <taxon>Larkinella</taxon>
    </lineage>
</organism>
<dbReference type="Proteomes" id="UP000253383">
    <property type="component" value="Unassembled WGS sequence"/>
</dbReference>
<dbReference type="EMBL" id="QOWE01000002">
    <property type="protein sequence ID" value="RCR71268.1"/>
    <property type="molecule type" value="Genomic_DNA"/>
</dbReference>
<dbReference type="RefSeq" id="WP_114404504.1">
    <property type="nucleotide sequence ID" value="NZ_QOWE01000002.1"/>
</dbReference>
<dbReference type="AlphaFoldDB" id="A0A368JUD7"/>
<comment type="caution">
    <text evidence="1">The sequence shown here is derived from an EMBL/GenBank/DDBJ whole genome shotgun (WGS) entry which is preliminary data.</text>
</comment>
<gene>
    <name evidence="1" type="ORF">DUE52_03205</name>
</gene>
<proteinExistence type="predicted"/>
<reference evidence="1 2" key="1">
    <citation type="submission" date="2018-07" db="EMBL/GenBank/DDBJ databases">
        <title>Genome analysis of Larkinella rosea.</title>
        <authorList>
            <person name="Zhou Z."/>
            <person name="Wang G."/>
        </authorList>
    </citation>
    <scope>NUCLEOTIDE SEQUENCE [LARGE SCALE GENOMIC DNA]</scope>
    <source>
        <strain evidence="2">zzj9</strain>
    </source>
</reference>
<accession>A0A368JUD7</accession>
<dbReference type="OrthoDB" id="795069at2"/>
<sequence length="98" mass="11172">MKPYVESHSEAYYLVHGPRNEKSNPANNLLRRIQKAHANTSLFPVVEVLRLSSKQQTILNYFDGTKNEVDISIKQLHRREELIDSFGQTKSTEAGGMV</sequence>
<keyword evidence="2" id="KW-1185">Reference proteome</keyword>
<name>A0A368JUD7_9BACT</name>
<protein>
    <submittedName>
        <fullName evidence="1">Uncharacterized protein</fullName>
    </submittedName>
</protein>
<evidence type="ECO:0000313" key="2">
    <source>
        <dbReference type="Proteomes" id="UP000253383"/>
    </source>
</evidence>